<dbReference type="HOGENOM" id="CLU_1321311_0_0_1"/>
<sequence length="208" mass="23518">MGCWDELCLLCGVCCGPAYLQVLSRRHVAEEAEAIAYEISSGNVELVEIIKEALLSSDDGTRRLGTRPWQPKGLARNGYADDFIAVGCFDDDNTGFAPIRDGKAPRGEHVEVRKVDSIRSGRFTDIIVTRDGKRVTKSWIHLSNCSARFPESISNIWLHSRCYRYLENWLDWENLLPPSDASFSGRPPLSFASELYEIINSRKFQRSE</sequence>
<proteinExistence type="predicted"/>
<reference evidence="1 2" key="1">
    <citation type="journal article" date="2012" name="BMC Genomics">
        <title>Comparative genomics of the white-rot fungi, Phanerochaete carnosa and P. chrysosporium, to elucidate the genetic basis of the distinct wood types they colonize.</title>
        <authorList>
            <person name="Suzuki H."/>
            <person name="MacDonald J."/>
            <person name="Syed K."/>
            <person name="Salamov A."/>
            <person name="Hori C."/>
            <person name="Aerts A."/>
            <person name="Henrissat B."/>
            <person name="Wiebenga A."/>
            <person name="vanKuyk P.A."/>
            <person name="Barry K."/>
            <person name="Lindquist E."/>
            <person name="LaButti K."/>
            <person name="Lapidus A."/>
            <person name="Lucas S."/>
            <person name="Coutinho P."/>
            <person name="Gong Y."/>
            <person name="Samejima M."/>
            <person name="Mahadevan R."/>
            <person name="Abou-Zaid M."/>
            <person name="de Vries R.P."/>
            <person name="Igarashi K."/>
            <person name="Yadav J.S."/>
            <person name="Grigoriev I.V."/>
            <person name="Master E.R."/>
        </authorList>
    </citation>
    <scope>NUCLEOTIDE SEQUENCE [LARGE SCALE GENOMIC DNA]</scope>
    <source>
        <strain evidence="1 2">HHB-10118-sp</strain>
    </source>
</reference>
<protein>
    <submittedName>
        <fullName evidence="1">Uncharacterized protein</fullName>
    </submittedName>
</protein>
<keyword evidence="2" id="KW-1185">Reference proteome</keyword>
<evidence type="ECO:0000313" key="2">
    <source>
        <dbReference type="Proteomes" id="UP000008370"/>
    </source>
</evidence>
<dbReference type="GeneID" id="18918164"/>
<gene>
    <name evidence="1" type="ORF">PHACADRAFT_262052</name>
</gene>
<organism evidence="1 2">
    <name type="scientific">Phanerochaete carnosa (strain HHB-10118-sp)</name>
    <name type="common">White-rot fungus</name>
    <name type="synonym">Peniophora carnosa</name>
    <dbReference type="NCBI Taxonomy" id="650164"/>
    <lineage>
        <taxon>Eukaryota</taxon>
        <taxon>Fungi</taxon>
        <taxon>Dikarya</taxon>
        <taxon>Basidiomycota</taxon>
        <taxon>Agaricomycotina</taxon>
        <taxon>Agaricomycetes</taxon>
        <taxon>Polyporales</taxon>
        <taxon>Phanerochaetaceae</taxon>
        <taxon>Phanerochaete</taxon>
    </lineage>
</organism>
<dbReference type="AlphaFoldDB" id="K5VY48"/>
<dbReference type="RefSeq" id="XP_007399540.1">
    <property type="nucleotide sequence ID" value="XM_007399478.1"/>
</dbReference>
<dbReference type="InParanoid" id="K5VY48"/>
<accession>K5VY48</accession>
<evidence type="ECO:0000313" key="1">
    <source>
        <dbReference type="EMBL" id="EKM51740.1"/>
    </source>
</evidence>
<dbReference type="KEGG" id="pco:PHACADRAFT_262052"/>
<dbReference type="OrthoDB" id="2751369at2759"/>
<dbReference type="EMBL" id="JH930476">
    <property type="protein sequence ID" value="EKM51740.1"/>
    <property type="molecule type" value="Genomic_DNA"/>
</dbReference>
<dbReference type="Proteomes" id="UP000008370">
    <property type="component" value="Unassembled WGS sequence"/>
</dbReference>
<name>K5VY48_PHACS</name>